<evidence type="ECO:0000313" key="2">
    <source>
        <dbReference type="Proteomes" id="UP000571084"/>
    </source>
</evidence>
<sequence length="126" mass="13032">MQVIMQDVGIYAGRNINVLAAANTDTVHTDSHQSGTSIGILGGVNGRFTNFSKTNAAQNTDGTATSHSTSLISANAGNLNLQAGLDAQYNGTGQSQQNSSNRATQSLCGKIVGELASCRFRHSSST</sequence>
<gene>
    <name evidence="1" type="ORF">HNR39_000342</name>
</gene>
<dbReference type="EMBL" id="JACHHQ010000001">
    <property type="protein sequence ID" value="MBB5198532.1"/>
    <property type="molecule type" value="Genomic_DNA"/>
</dbReference>
<comment type="caution">
    <text evidence="1">The sequence shown here is derived from an EMBL/GenBank/DDBJ whole genome shotgun (WGS) entry which is preliminary data.</text>
</comment>
<organism evidence="1 2">
    <name type="scientific">Glaciimonas immobilis</name>
    <dbReference type="NCBI Taxonomy" id="728004"/>
    <lineage>
        <taxon>Bacteria</taxon>
        <taxon>Pseudomonadati</taxon>
        <taxon>Pseudomonadota</taxon>
        <taxon>Betaproteobacteria</taxon>
        <taxon>Burkholderiales</taxon>
        <taxon>Oxalobacteraceae</taxon>
        <taxon>Glaciimonas</taxon>
    </lineage>
</organism>
<name>A0A840RN58_9BURK</name>
<dbReference type="Proteomes" id="UP000571084">
    <property type="component" value="Unassembled WGS sequence"/>
</dbReference>
<dbReference type="RefSeq" id="WP_168052579.1">
    <property type="nucleotide sequence ID" value="NZ_JAAOZT010000002.1"/>
</dbReference>
<evidence type="ECO:0000313" key="1">
    <source>
        <dbReference type="EMBL" id="MBB5198532.1"/>
    </source>
</evidence>
<protein>
    <submittedName>
        <fullName evidence="1">Uncharacterized protein</fullName>
    </submittedName>
</protein>
<dbReference type="GO" id="GO:0003824">
    <property type="term" value="F:catalytic activity"/>
    <property type="evidence" value="ECO:0007669"/>
    <property type="project" value="UniProtKB-ARBA"/>
</dbReference>
<accession>A0A840RN58</accession>
<reference evidence="1 2" key="1">
    <citation type="submission" date="2020-08" db="EMBL/GenBank/DDBJ databases">
        <title>Genomic Encyclopedia of Type Strains, Phase IV (KMG-IV): sequencing the most valuable type-strain genomes for metagenomic binning, comparative biology and taxonomic classification.</title>
        <authorList>
            <person name="Goeker M."/>
        </authorList>
    </citation>
    <scope>NUCLEOTIDE SEQUENCE [LARGE SCALE GENOMIC DNA]</scope>
    <source>
        <strain evidence="1 2">DSM 23240</strain>
    </source>
</reference>
<dbReference type="InterPro" id="IPR025157">
    <property type="entry name" value="Hemagglutinin_rpt"/>
</dbReference>
<keyword evidence="2" id="KW-1185">Reference proteome</keyword>
<proteinExistence type="predicted"/>
<dbReference type="Pfam" id="PF13332">
    <property type="entry name" value="Fil_haemagg_2"/>
    <property type="match status" value="1"/>
</dbReference>
<dbReference type="AlphaFoldDB" id="A0A840RN58"/>